<dbReference type="AlphaFoldDB" id="A0AAD7JBP3"/>
<proteinExistence type="predicted"/>
<evidence type="ECO:0000313" key="3">
    <source>
        <dbReference type="Proteomes" id="UP001215598"/>
    </source>
</evidence>
<keyword evidence="3" id="KW-1185">Reference proteome</keyword>
<evidence type="ECO:0000256" key="1">
    <source>
        <dbReference type="SAM" id="MobiDB-lite"/>
    </source>
</evidence>
<comment type="caution">
    <text evidence="2">The sequence shown here is derived from an EMBL/GenBank/DDBJ whole genome shotgun (WGS) entry which is preliminary data.</text>
</comment>
<name>A0AAD7JBP3_9AGAR</name>
<dbReference type="Proteomes" id="UP001215598">
    <property type="component" value="Unassembled WGS sequence"/>
</dbReference>
<feature type="region of interest" description="Disordered" evidence="1">
    <location>
        <begin position="86"/>
        <end position="150"/>
    </location>
</feature>
<feature type="compositionally biased region" description="Low complexity" evidence="1">
    <location>
        <begin position="185"/>
        <end position="199"/>
    </location>
</feature>
<gene>
    <name evidence="2" type="ORF">B0H16DRAFT_1811220</name>
</gene>
<reference evidence="2" key="1">
    <citation type="submission" date="2023-03" db="EMBL/GenBank/DDBJ databases">
        <title>Massive genome expansion in bonnet fungi (Mycena s.s.) driven by repeated elements and novel gene families across ecological guilds.</title>
        <authorList>
            <consortium name="Lawrence Berkeley National Laboratory"/>
            <person name="Harder C.B."/>
            <person name="Miyauchi S."/>
            <person name="Viragh M."/>
            <person name="Kuo A."/>
            <person name="Thoen E."/>
            <person name="Andreopoulos B."/>
            <person name="Lu D."/>
            <person name="Skrede I."/>
            <person name="Drula E."/>
            <person name="Henrissat B."/>
            <person name="Morin E."/>
            <person name="Kohler A."/>
            <person name="Barry K."/>
            <person name="LaButti K."/>
            <person name="Morin E."/>
            <person name="Salamov A."/>
            <person name="Lipzen A."/>
            <person name="Mereny Z."/>
            <person name="Hegedus B."/>
            <person name="Baldrian P."/>
            <person name="Stursova M."/>
            <person name="Weitz H."/>
            <person name="Taylor A."/>
            <person name="Grigoriev I.V."/>
            <person name="Nagy L.G."/>
            <person name="Martin F."/>
            <person name="Kauserud H."/>
        </authorList>
    </citation>
    <scope>NUCLEOTIDE SEQUENCE</scope>
    <source>
        <strain evidence="2">CBHHK182m</strain>
    </source>
</reference>
<accession>A0AAD7JBP3</accession>
<feature type="compositionally biased region" description="Basic residues" evidence="1">
    <location>
        <begin position="108"/>
        <end position="120"/>
    </location>
</feature>
<sequence length="247" mass="26851">MTARRKRRRADLIRQSSFTTTCLRHPSPPRASGGLLPTFGVSVTTPSLANTVSVSVSRSGSRWIPVVRTKAPCMQHVCNTRIRASTAPSSAVPLHTEPLSRSQPARPARCHFPLRQRQHRPAPQSVRPAASDSQSTPCPPLVGPPRAATSQLRPLGLSSARRLFAMPAAQDPRAALQHPHATRQPSLRTPAPTSTLPTLPHVSTRAFTFRPSPRRTQGDPDKMTMEMVSIGTKSGACFPFLRVALLH</sequence>
<dbReference type="EMBL" id="JARKIB010000035">
    <property type="protein sequence ID" value="KAJ7761406.1"/>
    <property type="molecule type" value="Genomic_DNA"/>
</dbReference>
<evidence type="ECO:0000313" key="2">
    <source>
        <dbReference type="EMBL" id="KAJ7761406.1"/>
    </source>
</evidence>
<organism evidence="2 3">
    <name type="scientific">Mycena metata</name>
    <dbReference type="NCBI Taxonomy" id="1033252"/>
    <lineage>
        <taxon>Eukaryota</taxon>
        <taxon>Fungi</taxon>
        <taxon>Dikarya</taxon>
        <taxon>Basidiomycota</taxon>
        <taxon>Agaricomycotina</taxon>
        <taxon>Agaricomycetes</taxon>
        <taxon>Agaricomycetidae</taxon>
        <taxon>Agaricales</taxon>
        <taxon>Marasmiineae</taxon>
        <taxon>Mycenaceae</taxon>
        <taxon>Mycena</taxon>
    </lineage>
</organism>
<protein>
    <submittedName>
        <fullName evidence="2">Uncharacterized protein</fullName>
    </submittedName>
</protein>
<feature type="region of interest" description="Disordered" evidence="1">
    <location>
        <begin position="178"/>
        <end position="199"/>
    </location>
</feature>